<name>A0A4R3ZL51_9ACTN</name>
<evidence type="ECO:0000313" key="3">
    <source>
        <dbReference type="Proteomes" id="UP000295805"/>
    </source>
</evidence>
<organism evidence="2 3">
    <name type="scientific">Dietzia cinnamea</name>
    <dbReference type="NCBI Taxonomy" id="321318"/>
    <lineage>
        <taxon>Bacteria</taxon>
        <taxon>Bacillati</taxon>
        <taxon>Actinomycetota</taxon>
        <taxon>Actinomycetes</taxon>
        <taxon>Mycobacteriales</taxon>
        <taxon>Dietziaceae</taxon>
        <taxon>Dietzia</taxon>
    </lineage>
</organism>
<sequence>MWGKKVGWGLMIAGLAWLIAVLVAWRFRQLRTWWLGAPPALFVAGVAVVLAIGAAVPKGFDSSRSEMENAVAQARSHPPGWSEHYGFDTPRQVGHVEVWKLSHREDGVVVVSDADFVRRSAEFGGSGVISGCP</sequence>
<dbReference type="AlphaFoldDB" id="A0A4R3ZL51"/>
<reference evidence="2 3" key="1">
    <citation type="submission" date="2019-03" db="EMBL/GenBank/DDBJ databases">
        <title>Root nodule microbial communities of legume samples collected from USA, Mexico and Botswana.</title>
        <authorList>
            <person name="Hirsch A."/>
        </authorList>
    </citation>
    <scope>NUCLEOTIDE SEQUENCE [LARGE SCALE GENOMIC DNA]</scope>
    <source>
        <strain evidence="2 3">55</strain>
    </source>
</reference>
<protein>
    <submittedName>
        <fullName evidence="2">Uncharacterized protein</fullName>
    </submittedName>
</protein>
<dbReference type="GeneID" id="89532164"/>
<feature type="transmembrane region" description="Helical" evidence="1">
    <location>
        <begin position="33"/>
        <end position="56"/>
    </location>
</feature>
<keyword evidence="1" id="KW-0472">Membrane</keyword>
<dbReference type="Proteomes" id="UP000295805">
    <property type="component" value="Unassembled WGS sequence"/>
</dbReference>
<keyword evidence="1" id="KW-1133">Transmembrane helix</keyword>
<dbReference type="EMBL" id="SMCX01000063">
    <property type="protein sequence ID" value="TCW18432.1"/>
    <property type="molecule type" value="Genomic_DNA"/>
</dbReference>
<evidence type="ECO:0000256" key="1">
    <source>
        <dbReference type="SAM" id="Phobius"/>
    </source>
</evidence>
<evidence type="ECO:0000313" key="2">
    <source>
        <dbReference type="EMBL" id="TCW18432.1"/>
    </source>
</evidence>
<proteinExistence type="predicted"/>
<keyword evidence="1" id="KW-0812">Transmembrane</keyword>
<feature type="transmembrane region" description="Helical" evidence="1">
    <location>
        <begin position="7"/>
        <end position="27"/>
    </location>
</feature>
<gene>
    <name evidence="2" type="ORF">EDD19_1633</name>
</gene>
<accession>A0A4R3ZL51</accession>
<comment type="caution">
    <text evidence="2">The sequence shown here is derived from an EMBL/GenBank/DDBJ whole genome shotgun (WGS) entry which is preliminary data.</text>
</comment>
<dbReference type="RefSeq" id="WP_131886708.1">
    <property type="nucleotide sequence ID" value="NZ_CP143053.1"/>
</dbReference>